<dbReference type="Proteomes" id="UP000663792">
    <property type="component" value="Unassembled WGS sequence"/>
</dbReference>
<protein>
    <submittedName>
        <fullName evidence="1">Uncharacterized protein</fullName>
    </submittedName>
</protein>
<evidence type="ECO:0000313" key="1">
    <source>
        <dbReference type="EMBL" id="MBM9466101.1"/>
    </source>
</evidence>
<comment type="caution">
    <text evidence="1">The sequence shown here is derived from an EMBL/GenBank/DDBJ whole genome shotgun (WGS) entry which is preliminary data.</text>
</comment>
<accession>A0A938YAL9</accession>
<evidence type="ECO:0000313" key="2">
    <source>
        <dbReference type="Proteomes" id="UP000663792"/>
    </source>
</evidence>
<name>A0A938YAL9_9ACTN</name>
<sequence>MSTPPRKDLPISTITHTATVTRRGGWWVVSIPALDVVTLTARAADIEGAAREAVAAHLEVPLATVRVQVIGGVDPGNEPAD</sequence>
<organism evidence="1 2">
    <name type="scientific">Nakamurella leprariae</name>
    <dbReference type="NCBI Taxonomy" id="2803911"/>
    <lineage>
        <taxon>Bacteria</taxon>
        <taxon>Bacillati</taxon>
        <taxon>Actinomycetota</taxon>
        <taxon>Actinomycetes</taxon>
        <taxon>Nakamurellales</taxon>
        <taxon>Nakamurellaceae</taxon>
        <taxon>Nakamurella</taxon>
    </lineage>
</organism>
<dbReference type="RefSeq" id="WP_205259056.1">
    <property type="nucleotide sequence ID" value="NZ_JAERWK010000003.1"/>
</dbReference>
<dbReference type="AlphaFoldDB" id="A0A938YAL9"/>
<proteinExistence type="predicted"/>
<gene>
    <name evidence="1" type="ORF">JL106_02255</name>
</gene>
<dbReference type="EMBL" id="JAERWK010000003">
    <property type="protein sequence ID" value="MBM9466101.1"/>
    <property type="molecule type" value="Genomic_DNA"/>
</dbReference>
<reference evidence="1" key="1">
    <citation type="submission" date="2021-01" db="EMBL/GenBank/DDBJ databases">
        <title>YIM 132084 draft genome.</title>
        <authorList>
            <person name="An D."/>
        </authorList>
    </citation>
    <scope>NUCLEOTIDE SEQUENCE</scope>
    <source>
        <strain evidence="1">YIM 132084</strain>
    </source>
</reference>
<keyword evidence="2" id="KW-1185">Reference proteome</keyword>